<proteinExistence type="predicted"/>
<organism evidence="3 4">
    <name type="scientific">Streptomyces blastmyceticus</name>
    <dbReference type="NCBI Taxonomy" id="68180"/>
    <lineage>
        <taxon>Bacteria</taxon>
        <taxon>Bacillati</taxon>
        <taxon>Actinomycetota</taxon>
        <taxon>Actinomycetes</taxon>
        <taxon>Kitasatosporales</taxon>
        <taxon>Streptomycetaceae</taxon>
        <taxon>Streptomyces</taxon>
    </lineage>
</organism>
<dbReference type="SUPFAM" id="SSF56801">
    <property type="entry name" value="Acetyl-CoA synthetase-like"/>
    <property type="match status" value="1"/>
</dbReference>
<dbReference type="Pfam" id="PF00501">
    <property type="entry name" value="AMP-binding"/>
    <property type="match status" value="1"/>
</dbReference>
<dbReference type="InterPro" id="IPR000873">
    <property type="entry name" value="AMP-dep_synth/lig_dom"/>
</dbReference>
<keyword evidence="4" id="KW-1185">Reference proteome</keyword>
<gene>
    <name evidence="3" type="ORF">GCM10010319_35960</name>
</gene>
<dbReference type="Pfam" id="PF13193">
    <property type="entry name" value="AMP-binding_C"/>
    <property type="match status" value="1"/>
</dbReference>
<dbReference type="Gene3D" id="3.30.300.30">
    <property type="match status" value="1"/>
</dbReference>
<reference evidence="3 4" key="1">
    <citation type="journal article" date="2019" name="Int. J. Syst. Evol. Microbiol.">
        <title>The Global Catalogue of Microorganisms (GCM) 10K type strain sequencing project: providing services to taxonomists for standard genome sequencing and annotation.</title>
        <authorList>
            <consortium name="The Broad Institute Genomics Platform"/>
            <consortium name="The Broad Institute Genome Sequencing Center for Infectious Disease"/>
            <person name="Wu L."/>
            <person name="Ma J."/>
        </authorList>
    </citation>
    <scope>NUCLEOTIDE SEQUENCE [LARGE SCALE GENOMIC DNA]</scope>
    <source>
        <strain evidence="3 4">JCM 4565</strain>
    </source>
</reference>
<feature type="domain" description="AMP-dependent synthetase/ligase" evidence="1">
    <location>
        <begin position="29"/>
        <end position="382"/>
    </location>
</feature>
<comment type="caution">
    <text evidence="3">The sequence shown here is derived from an EMBL/GenBank/DDBJ whole genome shotgun (WGS) entry which is preliminary data.</text>
</comment>
<evidence type="ECO:0000259" key="1">
    <source>
        <dbReference type="Pfam" id="PF00501"/>
    </source>
</evidence>
<dbReference type="InterPro" id="IPR042099">
    <property type="entry name" value="ANL_N_sf"/>
</dbReference>
<dbReference type="PANTHER" id="PTHR43767:SF7">
    <property type="entry name" value="MEDIUM_LONG-CHAIN-FATTY-ACID--COA LIGASE FADD8"/>
    <property type="match status" value="1"/>
</dbReference>
<dbReference type="InterPro" id="IPR050237">
    <property type="entry name" value="ATP-dep_AMP-bd_enzyme"/>
</dbReference>
<name>A0ABN0X5J5_9ACTN</name>
<dbReference type="Proteomes" id="UP001500063">
    <property type="component" value="Unassembled WGS sequence"/>
</dbReference>
<protein>
    <submittedName>
        <fullName evidence="3">AMP-binding protein</fullName>
    </submittedName>
</protein>
<dbReference type="Gene3D" id="3.40.50.12780">
    <property type="entry name" value="N-terminal domain of ligase-like"/>
    <property type="match status" value="1"/>
</dbReference>
<feature type="domain" description="AMP-binding enzyme C-terminal" evidence="2">
    <location>
        <begin position="432"/>
        <end position="507"/>
    </location>
</feature>
<sequence length="524" mass="54763">MSSCPTAQAPAGAPGRFVSYAESILDALAEDPLRVALTGADGRETAAGPFRDGVHRMARELASRGVRRGGTVALLSGNRPEALAARYAANLLGARIVFLYEGMAPAALAGITASVEPAVLIVEPEAREAADELLSHVRPPTVLAFGPSPLGDDFLACAARRSAEPVPGAARPDDDWCIRHTGGTTGVPKGIRMAFAAYPLALARVVVGAGSPPRFLASSTLAHFAGMVADATLLCGGSVVLHRAFDPGEVLAAVERERITCLWLLPPLLHRLLDHPAAATTDLSSLRRITYGGSPASPARLLQAKELFGPVLYGGYGQSEAGHITELAPEEHTPDRLTAHATVGRPAPGVEIAVRDEDGNPVAPGRTGEVTVRSPQAMTGYWRQPELTAEVLRDGWVRTGDVGYLDDEGFLYLVDRLKDMIIVVGGHVYPTELEELLLTHPGVAACAVFGVPGRDGGEEVHAAVVPAPGGSVTTGSLREFVTARKGAMYAPGAVHVRSAIPLTPVGKPDKKLLRAAYAAPGRTA</sequence>
<dbReference type="EMBL" id="BAAABW010000018">
    <property type="protein sequence ID" value="GAA0355582.1"/>
    <property type="molecule type" value="Genomic_DNA"/>
</dbReference>
<evidence type="ECO:0000313" key="3">
    <source>
        <dbReference type="EMBL" id="GAA0355582.1"/>
    </source>
</evidence>
<dbReference type="PANTHER" id="PTHR43767">
    <property type="entry name" value="LONG-CHAIN-FATTY-ACID--COA LIGASE"/>
    <property type="match status" value="1"/>
</dbReference>
<dbReference type="PROSITE" id="PS00455">
    <property type="entry name" value="AMP_BINDING"/>
    <property type="match status" value="1"/>
</dbReference>
<evidence type="ECO:0000259" key="2">
    <source>
        <dbReference type="Pfam" id="PF13193"/>
    </source>
</evidence>
<dbReference type="InterPro" id="IPR045851">
    <property type="entry name" value="AMP-bd_C_sf"/>
</dbReference>
<dbReference type="InterPro" id="IPR020845">
    <property type="entry name" value="AMP-binding_CS"/>
</dbReference>
<dbReference type="RefSeq" id="WP_344118875.1">
    <property type="nucleotide sequence ID" value="NZ_BAAABW010000018.1"/>
</dbReference>
<dbReference type="InterPro" id="IPR025110">
    <property type="entry name" value="AMP-bd_C"/>
</dbReference>
<accession>A0ABN0X5J5</accession>
<evidence type="ECO:0000313" key="4">
    <source>
        <dbReference type="Proteomes" id="UP001500063"/>
    </source>
</evidence>